<protein>
    <recommendedName>
        <fullName evidence="4">3CxxC-type domain-containing protein</fullName>
    </recommendedName>
</protein>
<keyword evidence="2" id="KW-0863">Zinc-finger</keyword>
<dbReference type="Pfam" id="PF13695">
    <property type="entry name" value="Zn_ribbon_3CxxC"/>
    <property type="match status" value="1"/>
</dbReference>
<dbReference type="Proteomes" id="UP000094444">
    <property type="component" value="Unassembled WGS sequence"/>
</dbReference>
<reference evidence="5" key="1">
    <citation type="submission" date="2017-09" db="EMBL/GenBank/DDBJ databases">
        <title>Polyketide synthases of a Diaporthe helianthi virulent isolate.</title>
        <authorList>
            <person name="Baroncelli R."/>
        </authorList>
    </citation>
    <scope>NUCLEOTIDE SEQUENCE [LARGE SCALE GENOMIC DNA]</scope>
    <source>
        <strain evidence="5">7/96</strain>
    </source>
</reference>
<evidence type="ECO:0000256" key="2">
    <source>
        <dbReference type="ARBA" id="ARBA00022771"/>
    </source>
</evidence>
<evidence type="ECO:0000313" key="6">
    <source>
        <dbReference type="Proteomes" id="UP000094444"/>
    </source>
</evidence>
<dbReference type="AlphaFoldDB" id="A0A2P5ICI9"/>
<keyword evidence="1" id="KW-0479">Metal-binding</keyword>
<dbReference type="GO" id="GO:0008270">
    <property type="term" value="F:zinc ion binding"/>
    <property type="evidence" value="ECO:0007669"/>
    <property type="project" value="UniProtKB-KW"/>
</dbReference>
<name>A0A2P5ICI9_DIAHE</name>
<evidence type="ECO:0000313" key="5">
    <source>
        <dbReference type="EMBL" id="POS80244.1"/>
    </source>
</evidence>
<dbReference type="InterPro" id="IPR027377">
    <property type="entry name" value="ZAR1/RTP1-5-like_Znf-3CxxC"/>
</dbReference>
<keyword evidence="6" id="KW-1185">Reference proteome</keyword>
<proteinExistence type="predicted"/>
<gene>
    <name evidence="5" type="ORF">DHEL01_v201369</name>
</gene>
<evidence type="ECO:0000259" key="4">
    <source>
        <dbReference type="SMART" id="SM01328"/>
    </source>
</evidence>
<organism evidence="5 6">
    <name type="scientific">Diaporthe helianthi</name>
    <dbReference type="NCBI Taxonomy" id="158607"/>
    <lineage>
        <taxon>Eukaryota</taxon>
        <taxon>Fungi</taxon>
        <taxon>Dikarya</taxon>
        <taxon>Ascomycota</taxon>
        <taxon>Pezizomycotina</taxon>
        <taxon>Sordariomycetes</taxon>
        <taxon>Sordariomycetidae</taxon>
        <taxon>Diaporthales</taxon>
        <taxon>Diaporthaceae</taxon>
        <taxon>Diaporthe</taxon>
    </lineage>
</organism>
<evidence type="ECO:0000256" key="3">
    <source>
        <dbReference type="ARBA" id="ARBA00022833"/>
    </source>
</evidence>
<evidence type="ECO:0000256" key="1">
    <source>
        <dbReference type="ARBA" id="ARBA00022723"/>
    </source>
</evidence>
<dbReference type="EMBL" id="MAVT02000062">
    <property type="protein sequence ID" value="POS80244.1"/>
    <property type="molecule type" value="Genomic_DNA"/>
</dbReference>
<sequence length="164" mass="18733">MPRRRKPGRAADRYCTFPSLHEDVTALLEEEDLYFDFHDKDDPAGSVKEYDTNIMGHFICRNGCCSTKGWSSKKIAITIRMYPGAQYNARVYKQRCRNCDALGDLQLEHGGSYADRVSYRIKKWCNVRVEPPPYFEGQGKGPHQKGRCEGCRVGRCKEGMIDGV</sequence>
<feature type="domain" description="3CxxC-type" evidence="4">
    <location>
        <begin position="53"/>
        <end position="154"/>
    </location>
</feature>
<keyword evidence="3" id="KW-0862">Zinc</keyword>
<dbReference type="InParanoid" id="A0A2P5ICI9"/>
<dbReference type="SMART" id="SM01328">
    <property type="entry name" value="zf-3CxxC"/>
    <property type="match status" value="1"/>
</dbReference>
<dbReference type="STRING" id="158607.A0A2P5ICI9"/>
<comment type="caution">
    <text evidence="5">The sequence shown here is derived from an EMBL/GenBank/DDBJ whole genome shotgun (WGS) entry which is preliminary data.</text>
</comment>
<dbReference type="OrthoDB" id="8121437at2759"/>
<accession>A0A2P5ICI9</accession>